<evidence type="ECO:0000256" key="1">
    <source>
        <dbReference type="SAM" id="MobiDB-lite"/>
    </source>
</evidence>
<proteinExistence type="predicted"/>
<feature type="region of interest" description="Disordered" evidence="1">
    <location>
        <begin position="1"/>
        <end position="94"/>
    </location>
</feature>
<feature type="compositionally biased region" description="Polar residues" evidence="1">
    <location>
        <begin position="49"/>
        <end position="62"/>
    </location>
</feature>
<feature type="compositionally biased region" description="Basic and acidic residues" evidence="1">
    <location>
        <begin position="13"/>
        <end position="24"/>
    </location>
</feature>
<feature type="compositionally biased region" description="Low complexity" evidence="1">
    <location>
        <begin position="76"/>
        <end position="88"/>
    </location>
</feature>
<gene>
    <name evidence="2" type="ORF">BGAL_0568g00030</name>
</gene>
<evidence type="ECO:0000313" key="2">
    <source>
        <dbReference type="EMBL" id="THV44848.1"/>
    </source>
</evidence>
<dbReference type="OrthoDB" id="3498077at2759"/>
<organism evidence="2 3">
    <name type="scientific">Botrytis galanthina</name>
    <dbReference type="NCBI Taxonomy" id="278940"/>
    <lineage>
        <taxon>Eukaryota</taxon>
        <taxon>Fungi</taxon>
        <taxon>Dikarya</taxon>
        <taxon>Ascomycota</taxon>
        <taxon>Pezizomycotina</taxon>
        <taxon>Leotiomycetes</taxon>
        <taxon>Helotiales</taxon>
        <taxon>Sclerotiniaceae</taxon>
        <taxon>Botrytis</taxon>
    </lineage>
</organism>
<dbReference type="EMBL" id="PQXL01000567">
    <property type="protein sequence ID" value="THV44848.1"/>
    <property type="molecule type" value="Genomic_DNA"/>
</dbReference>
<keyword evidence="3" id="KW-1185">Reference proteome</keyword>
<accession>A0A4S8QJL7</accession>
<dbReference type="AlphaFoldDB" id="A0A4S8QJL7"/>
<reference evidence="2 3" key="1">
    <citation type="submission" date="2017-12" db="EMBL/GenBank/DDBJ databases">
        <title>Comparative genomics of Botrytis spp.</title>
        <authorList>
            <person name="Valero-Jimenez C.A."/>
            <person name="Tapia P."/>
            <person name="Veloso J."/>
            <person name="Silva-Moreno E."/>
            <person name="Staats M."/>
            <person name="Valdes J.H."/>
            <person name="Van Kan J.A.L."/>
        </authorList>
    </citation>
    <scope>NUCLEOTIDE SEQUENCE [LARGE SCALE GENOMIC DNA]</scope>
    <source>
        <strain evidence="2 3">MUCL435</strain>
    </source>
</reference>
<comment type="caution">
    <text evidence="2">The sequence shown here is derived from an EMBL/GenBank/DDBJ whole genome shotgun (WGS) entry which is preliminary data.</text>
</comment>
<evidence type="ECO:0000313" key="3">
    <source>
        <dbReference type="Proteomes" id="UP000308671"/>
    </source>
</evidence>
<dbReference type="Proteomes" id="UP000308671">
    <property type="component" value="Unassembled WGS sequence"/>
</dbReference>
<sequence>MSSNSASSHRQARKESKSSTENEPLHQYYYQNADLNRPRNSVGPKKEGSPQSCTESAASSHPQFPPSDHRPQQEESFASNAASFGGSSHDAGYMSENGLHELEAQTHEPSSQYTCRHLDYFSHNCAMVSHYDNQLTIEEDPNEQYSPFQLESQLATTISTTENGIQAPSDEFHEVQTYSPTTEMWTLHESRDERIRLGLPGGQEFCPDIFGYDEERVTEAC</sequence>
<name>A0A4S8QJL7_9HELO</name>
<protein>
    <submittedName>
        <fullName evidence="2">Uncharacterized protein</fullName>
    </submittedName>
</protein>